<dbReference type="InterPro" id="IPR000182">
    <property type="entry name" value="GNAT_dom"/>
</dbReference>
<comment type="caution">
    <text evidence="3">The sequence shown here is derived from an EMBL/GenBank/DDBJ whole genome shotgun (WGS) entry which is preliminary data.</text>
</comment>
<evidence type="ECO:0000313" key="3">
    <source>
        <dbReference type="EMBL" id="RVW06078.1"/>
    </source>
</evidence>
<dbReference type="InterPro" id="IPR027365">
    <property type="entry name" value="GNAT_acetyltra_YdfB-like"/>
</dbReference>
<feature type="region of interest" description="Disordered" evidence="1">
    <location>
        <begin position="1"/>
        <end position="69"/>
    </location>
</feature>
<accession>A0A3S3AED0</accession>
<gene>
    <name evidence="3" type="ORF">EF834_01020</name>
</gene>
<feature type="domain" description="N-acetyltransferase" evidence="2">
    <location>
        <begin position="178"/>
        <end position="308"/>
    </location>
</feature>
<dbReference type="EMBL" id="RKLN01000001">
    <property type="protein sequence ID" value="RVW06078.1"/>
    <property type="molecule type" value="Genomic_DNA"/>
</dbReference>
<keyword evidence="4" id="KW-1185">Reference proteome</keyword>
<dbReference type="Pfam" id="PF12746">
    <property type="entry name" value="GNAT_acetyltran"/>
    <property type="match status" value="1"/>
</dbReference>
<evidence type="ECO:0000313" key="4">
    <source>
        <dbReference type="Proteomes" id="UP000284333"/>
    </source>
</evidence>
<dbReference type="InterPro" id="IPR016181">
    <property type="entry name" value="Acyl_CoA_acyltransferase"/>
</dbReference>
<keyword evidence="3" id="KW-0808">Transferase</keyword>
<dbReference type="GO" id="GO:0016747">
    <property type="term" value="F:acyltransferase activity, transferring groups other than amino-acyl groups"/>
    <property type="evidence" value="ECO:0007669"/>
    <property type="project" value="InterPro"/>
</dbReference>
<dbReference type="PROSITE" id="PS51186">
    <property type="entry name" value="GNAT"/>
    <property type="match status" value="1"/>
</dbReference>
<evidence type="ECO:0000256" key="1">
    <source>
        <dbReference type="SAM" id="MobiDB-lite"/>
    </source>
</evidence>
<dbReference type="AlphaFoldDB" id="A0A3S3AED0"/>
<dbReference type="Proteomes" id="UP000284333">
    <property type="component" value="Unassembled WGS sequence"/>
</dbReference>
<feature type="compositionally biased region" description="Basic and acidic residues" evidence="1">
    <location>
        <begin position="1"/>
        <end position="15"/>
    </location>
</feature>
<proteinExistence type="predicted"/>
<sequence>MLGRRDLASPSDERRQRGRKIPDLAPGGSRHGPSLFLHPADSTVRPRNTRIGPAEGHERTSLLQPSGHRTTVDDVDGHQIDIIRLAWARELGLPDRALDDRGARHVRVDDLEDRIRFVTIAGATALVGPSWAVERSRSCSDDELARSGGLLALAKDHSGRGSGPVELGWAADFGSAVAVEEPLVSHEFEHVLALEAVCPPDDVAEARLTEKANWFTVVDDDHAPLASAGYLEWQGIIADMGTLTAPAARRRGYGATATQLATNDALDAGLIPQWRAHRDNIASRRLATNLGYEELGTFVSIAVAPSTV</sequence>
<protein>
    <submittedName>
        <fullName evidence="3">GNAT family N-acetyltransferase</fullName>
    </submittedName>
</protein>
<organism evidence="3 4">
    <name type="scientific">Rhodococcus spongiicola</name>
    <dbReference type="NCBI Taxonomy" id="2487352"/>
    <lineage>
        <taxon>Bacteria</taxon>
        <taxon>Bacillati</taxon>
        <taxon>Actinomycetota</taxon>
        <taxon>Actinomycetes</taxon>
        <taxon>Mycobacteriales</taxon>
        <taxon>Nocardiaceae</taxon>
        <taxon>Rhodococcus</taxon>
    </lineage>
</organism>
<dbReference type="SUPFAM" id="SSF55729">
    <property type="entry name" value="Acyl-CoA N-acyltransferases (Nat)"/>
    <property type="match status" value="1"/>
</dbReference>
<evidence type="ECO:0000259" key="2">
    <source>
        <dbReference type="PROSITE" id="PS51186"/>
    </source>
</evidence>
<name>A0A3S3AED0_9NOCA</name>
<dbReference type="Gene3D" id="3.40.630.30">
    <property type="match status" value="1"/>
</dbReference>
<reference evidence="3 4" key="1">
    <citation type="submission" date="2018-11" db="EMBL/GenBank/DDBJ databases">
        <title>Rhodococcus spongicola sp. nov. and Rhodococcus xishaensis sp. nov. from marine sponges.</title>
        <authorList>
            <person name="Li L."/>
            <person name="Lin H.W."/>
        </authorList>
    </citation>
    <scope>NUCLEOTIDE SEQUENCE [LARGE SCALE GENOMIC DNA]</scope>
    <source>
        <strain evidence="3 4">LHW50502</strain>
    </source>
</reference>
<dbReference type="OrthoDB" id="4824241at2"/>